<evidence type="ECO:0000313" key="3">
    <source>
        <dbReference type="Proteomes" id="UP001478862"/>
    </source>
</evidence>
<name>A0ABV1MZK7_9BACI</name>
<keyword evidence="1" id="KW-0472">Membrane</keyword>
<dbReference type="EMBL" id="JBEGDG010000040">
    <property type="protein sequence ID" value="MEQ6357947.1"/>
    <property type="molecule type" value="Genomic_DNA"/>
</dbReference>
<feature type="transmembrane region" description="Helical" evidence="1">
    <location>
        <begin position="86"/>
        <end position="107"/>
    </location>
</feature>
<reference evidence="2 3" key="1">
    <citation type="submission" date="2024-06" db="EMBL/GenBank/DDBJ databases">
        <title>Lysinibacillus zambalefons sp. nov., a Novel Firmicute Isolated from the Poon Bato Zambales Hyperalkaline Spring.</title>
        <authorList>
            <person name="Aja J.A."/>
            <person name="Lazaro J.E.H."/>
            <person name="Llorin L.D."/>
            <person name="Lim K.R."/>
            <person name="Teodosio J."/>
            <person name="Dalisay D.S."/>
        </authorList>
    </citation>
    <scope>NUCLEOTIDE SEQUENCE [LARGE SCALE GENOMIC DNA]</scope>
    <source>
        <strain evidence="2 3">M3</strain>
    </source>
</reference>
<keyword evidence="1" id="KW-0812">Transmembrane</keyword>
<accession>A0ABV1MZK7</accession>
<feature type="transmembrane region" description="Helical" evidence="1">
    <location>
        <begin position="114"/>
        <end position="133"/>
    </location>
</feature>
<organism evidence="2 3">
    <name type="scientific">Lysinibacillus zambalensis</name>
    <dbReference type="NCBI Taxonomy" id="3160866"/>
    <lineage>
        <taxon>Bacteria</taxon>
        <taxon>Bacillati</taxon>
        <taxon>Bacillota</taxon>
        <taxon>Bacilli</taxon>
        <taxon>Bacillales</taxon>
        <taxon>Bacillaceae</taxon>
        <taxon>Lysinibacillus</taxon>
    </lineage>
</organism>
<dbReference type="Proteomes" id="UP001478862">
    <property type="component" value="Unassembled WGS sequence"/>
</dbReference>
<keyword evidence="1" id="KW-1133">Transmembrane helix</keyword>
<keyword evidence="3" id="KW-1185">Reference proteome</keyword>
<sequence length="183" mass="21295">MEERDYDLVDALKKRPDKDPDLDFSNQLRQKLEKTHIKKTKRFSIATILTVPVTLAALLFVFSISTGQSFHLKNAAQLTINLEKDLTNIVCMFLMLTLSLFILFVYYKGLTKGRLVYMTFSLSFLAWVGNLIYAEHQNMDEPTVQPSSSYNETYDYTSKQYYIDEIQQEHDNYLMKTNEGGMK</sequence>
<evidence type="ECO:0000313" key="2">
    <source>
        <dbReference type="EMBL" id="MEQ6357947.1"/>
    </source>
</evidence>
<feature type="transmembrane region" description="Helical" evidence="1">
    <location>
        <begin position="43"/>
        <end position="66"/>
    </location>
</feature>
<dbReference type="RefSeq" id="WP_349662235.1">
    <property type="nucleotide sequence ID" value="NZ_JBEGDG010000040.1"/>
</dbReference>
<evidence type="ECO:0000256" key="1">
    <source>
        <dbReference type="SAM" id="Phobius"/>
    </source>
</evidence>
<protein>
    <submittedName>
        <fullName evidence="2">Uncharacterized protein</fullName>
    </submittedName>
</protein>
<comment type="caution">
    <text evidence="2">The sequence shown here is derived from an EMBL/GenBank/DDBJ whole genome shotgun (WGS) entry which is preliminary data.</text>
</comment>
<gene>
    <name evidence="2" type="ORF">ABNX05_25465</name>
</gene>
<proteinExistence type="predicted"/>